<name>A0A0L9Y8Z2_CLOBO</name>
<reference evidence="4 5" key="1">
    <citation type="submission" date="2019-04" db="EMBL/GenBank/DDBJ databases">
        <title>Genome sequencing of Clostridium botulinum Groups I-IV and Clostridium butyricum.</title>
        <authorList>
            <person name="Brunt J."/>
            <person name="Van Vliet A.H.M."/>
            <person name="Stringer S.C."/>
            <person name="Carter A.T."/>
            <person name="Peck M.W."/>
        </authorList>
    </citation>
    <scope>NUCLEOTIDE SEQUENCE [LARGE SCALE GENOMIC DNA]</scope>
    <source>
        <strain evidence="2 5">1605</strain>
        <strain evidence="3 4">CB-K-33E</strain>
    </source>
</reference>
<sequence>MTKYEKLLVEAETLGIKVREIDFQTNEECGYYHNNKILINSRLTEKQKHCVLAEEIGHHIKTYGDITDQRVLKNRKQEKIARRKGYEFILQPLDLVFAYRCGCKNSYEIADFYDITIEKLNEILIDFKQKYGLGRRFGKYFVTFQPRFGFYEIFNEKYMY</sequence>
<organism evidence="2 5">
    <name type="scientific">Clostridium botulinum</name>
    <dbReference type="NCBI Taxonomy" id="1491"/>
    <lineage>
        <taxon>Bacteria</taxon>
        <taxon>Bacillati</taxon>
        <taxon>Bacillota</taxon>
        <taxon>Clostridia</taxon>
        <taxon>Eubacteriales</taxon>
        <taxon>Clostridiaceae</taxon>
        <taxon>Clostridium</taxon>
    </lineage>
</organism>
<evidence type="ECO:0000259" key="1">
    <source>
        <dbReference type="Pfam" id="PF06114"/>
    </source>
</evidence>
<proteinExistence type="predicted"/>
<dbReference type="AlphaFoldDB" id="A0A0L9Y8Z2"/>
<dbReference type="Proteomes" id="UP000473681">
    <property type="component" value="Unassembled WGS sequence"/>
</dbReference>
<comment type="caution">
    <text evidence="2">The sequence shown here is derived from an EMBL/GenBank/DDBJ whole genome shotgun (WGS) entry which is preliminary data.</text>
</comment>
<dbReference type="EMBL" id="SWOV01000011">
    <property type="protein sequence ID" value="NFF87438.1"/>
    <property type="molecule type" value="Genomic_DNA"/>
</dbReference>
<gene>
    <name evidence="2" type="ORF">FC774_06065</name>
    <name evidence="3" type="ORF">FDB51_06220</name>
</gene>
<evidence type="ECO:0000313" key="5">
    <source>
        <dbReference type="Proteomes" id="UP000476820"/>
    </source>
</evidence>
<evidence type="ECO:0000313" key="4">
    <source>
        <dbReference type="Proteomes" id="UP000473681"/>
    </source>
</evidence>
<protein>
    <submittedName>
        <fullName evidence="2">ImmA/IrrE family metallo-endopeptidase</fullName>
    </submittedName>
</protein>
<feature type="domain" description="IrrE N-terminal-like" evidence="1">
    <location>
        <begin position="11"/>
        <end position="83"/>
    </location>
</feature>
<accession>A0A0L9Y8Z2</accession>
<dbReference type="OrthoDB" id="1707128at2"/>
<dbReference type="Proteomes" id="UP000476820">
    <property type="component" value="Unassembled WGS sequence"/>
</dbReference>
<evidence type="ECO:0000313" key="3">
    <source>
        <dbReference type="EMBL" id="NFN34738.1"/>
    </source>
</evidence>
<dbReference type="InterPro" id="IPR010359">
    <property type="entry name" value="IrrE_HExxH"/>
</dbReference>
<dbReference type="RefSeq" id="WP_053342194.1">
    <property type="nucleotide sequence ID" value="NZ_LFPA01000102.1"/>
</dbReference>
<dbReference type="Pfam" id="PF06114">
    <property type="entry name" value="Peptidase_M78"/>
    <property type="match status" value="1"/>
</dbReference>
<evidence type="ECO:0000313" key="2">
    <source>
        <dbReference type="EMBL" id="NFF87438.1"/>
    </source>
</evidence>
<dbReference type="EMBL" id="SWVK01000006">
    <property type="protein sequence ID" value="NFN34738.1"/>
    <property type="molecule type" value="Genomic_DNA"/>
</dbReference>